<dbReference type="PROSITE" id="PS51257">
    <property type="entry name" value="PROKAR_LIPOPROTEIN"/>
    <property type="match status" value="1"/>
</dbReference>
<dbReference type="Gene3D" id="3.40.366.10">
    <property type="entry name" value="Malonyl-Coenzyme A Acyl Carrier Protein, domain 2"/>
    <property type="match status" value="1"/>
</dbReference>
<dbReference type="PANTHER" id="PTHR43775:SF37">
    <property type="entry name" value="SI:DKEY-61P9.11"/>
    <property type="match status" value="1"/>
</dbReference>
<dbReference type="GO" id="GO:0071770">
    <property type="term" value="P:DIM/DIP cell wall layer assembly"/>
    <property type="evidence" value="ECO:0007669"/>
    <property type="project" value="TreeGrafter"/>
</dbReference>
<dbReference type="InterPro" id="IPR020841">
    <property type="entry name" value="PKS_Beta-ketoAc_synthase_dom"/>
</dbReference>
<dbReference type="SMART" id="SM00823">
    <property type="entry name" value="PKS_PP"/>
    <property type="match status" value="1"/>
</dbReference>
<organism evidence="10 11">
    <name type="scientific">Mycobacterium lacus</name>
    <dbReference type="NCBI Taxonomy" id="169765"/>
    <lineage>
        <taxon>Bacteria</taxon>
        <taxon>Bacillati</taxon>
        <taxon>Actinomycetota</taxon>
        <taxon>Actinomycetes</taxon>
        <taxon>Mycobacteriales</taxon>
        <taxon>Mycobacteriaceae</taxon>
        <taxon>Mycobacterium</taxon>
    </lineage>
</organism>
<dbReference type="InterPro" id="IPR016035">
    <property type="entry name" value="Acyl_Trfase/lysoPLipase"/>
</dbReference>
<name>A0A7I7NI43_9MYCO</name>
<dbReference type="SUPFAM" id="SSF52151">
    <property type="entry name" value="FabD/lysophospholipase-like"/>
    <property type="match status" value="1"/>
</dbReference>
<dbReference type="InterPro" id="IPR014043">
    <property type="entry name" value="Acyl_transferase_dom"/>
</dbReference>
<dbReference type="FunFam" id="3.40.47.10:FF:000019">
    <property type="entry name" value="Polyketide synthase type I"/>
    <property type="match status" value="1"/>
</dbReference>
<feature type="region of interest" description="C-terminal hotdog fold" evidence="6">
    <location>
        <begin position="1047"/>
        <end position="1197"/>
    </location>
</feature>
<evidence type="ECO:0000256" key="2">
    <source>
        <dbReference type="ARBA" id="ARBA00022553"/>
    </source>
</evidence>
<dbReference type="InterPro" id="IPR009081">
    <property type="entry name" value="PP-bd_ACP"/>
</dbReference>
<dbReference type="Pfam" id="PF00698">
    <property type="entry name" value="Acyl_transf_1"/>
    <property type="match status" value="1"/>
</dbReference>
<dbReference type="InterPro" id="IPR014031">
    <property type="entry name" value="Ketoacyl_synth_C"/>
</dbReference>
<dbReference type="KEGG" id="mlj:MLAC_14020"/>
<dbReference type="InterPro" id="IPR013968">
    <property type="entry name" value="PKS_KR"/>
</dbReference>
<dbReference type="Gene3D" id="3.90.180.10">
    <property type="entry name" value="Medium-chain alcohol dehydrogenases, catalytic domain"/>
    <property type="match status" value="1"/>
</dbReference>
<dbReference type="PROSITE" id="PS00606">
    <property type="entry name" value="KS3_1"/>
    <property type="match status" value="1"/>
</dbReference>
<dbReference type="Gene3D" id="3.10.129.110">
    <property type="entry name" value="Polyketide synthase dehydratase"/>
    <property type="match status" value="1"/>
</dbReference>
<dbReference type="FunFam" id="3.40.50.720:FF:000372">
    <property type="entry name" value="Mycocerosic acid synthase-like polyketide synthase"/>
    <property type="match status" value="1"/>
</dbReference>
<gene>
    <name evidence="10" type="primary">pks5_2</name>
    <name evidence="10" type="ORF">MLAC_14020</name>
</gene>
<dbReference type="InterPro" id="IPR020807">
    <property type="entry name" value="PKS_DH"/>
</dbReference>
<accession>A0A7I7NI43</accession>
<evidence type="ECO:0000256" key="3">
    <source>
        <dbReference type="ARBA" id="ARBA00022679"/>
    </source>
</evidence>
<dbReference type="PROSITE" id="PS52019">
    <property type="entry name" value="PKS_MFAS_DH"/>
    <property type="match status" value="1"/>
</dbReference>
<dbReference type="Pfam" id="PF21089">
    <property type="entry name" value="PKS_DH_N"/>
    <property type="match status" value="1"/>
</dbReference>
<feature type="region of interest" description="N-terminal hotdog fold" evidence="6">
    <location>
        <begin position="912"/>
        <end position="1032"/>
    </location>
</feature>
<dbReference type="PANTHER" id="PTHR43775">
    <property type="entry name" value="FATTY ACID SYNTHASE"/>
    <property type="match status" value="1"/>
</dbReference>
<dbReference type="GO" id="GO:0004312">
    <property type="term" value="F:fatty acid synthase activity"/>
    <property type="evidence" value="ECO:0007669"/>
    <property type="project" value="TreeGrafter"/>
</dbReference>
<dbReference type="InterPro" id="IPR053386">
    <property type="entry name" value="MBFA_synthase"/>
</dbReference>
<dbReference type="InterPro" id="IPR018201">
    <property type="entry name" value="Ketoacyl_synth_AS"/>
</dbReference>
<proteinExistence type="predicted"/>
<dbReference type="Gene3D" id="3.40.47.10">
    <property type="match status" value="1"/>
</dbReference>
<dbReference type="PROSITE" id="PS52004">
    <property type="entry name" value="KS3_2"/>
    <property type="match status" value="1"/>
</dbReference>
<feature type="active site" description="Proton donor; for dehydratase activity" evidence="6">
    <location>
        <position position="1111"/>
    </location>
</feature>
<evidence type="ECO:0000313" key="11">
    <source>
        <dbReference type="Proteomes" id="UP000466396"/>
    </source>
</evidence>
<keyword evidence="11" id="KW-1185">Reference proteome</keyword>
<dbReference type="SUPFAM" id="SSF55048">
    <property type="entry name" value="Probable ACP-binding domain of malonyl-CoA ACP transacylase"/>
    <property type="match status" value="1"/>
</dbReference>
<keyword evidence="3" id="KW-0808">Transferase</keyword>
<feature type="domain" description="PKS/mFAS DH" evidence="9">
    <location>
        <begin position="912"/>
        <end position="1197"/>
    </location>
</feature>
<dbReference type="CDD" id="cd00833">
    <property type="entry name" value="PKS"/>
    <property type="match status" value="1"/>
</dbReference>
<dbReference type="InterPro" id="IPR036291">
    <property type="entry name" value="NAD(P)-bd_dom_sf"/>
</dbReference>
<dbReference type="InterPro" id="IPR011032">
    <property type="entry name" value="GroES-like_sf"/>
</dbReference>
<evidence type="ECO:0000256" key="4">
    <source>
        <dbReference type="ARBA" id="ARBA00022857"/>
    </source>
</evidence>
<dbReference type="SMART" id="SM00827">
    <property type="entry name" value="PKS_AT"/>
    <property type="match status" value="1"/>
</dbReference>
<dbReference type="InterPro" id="IPR032821">
    <property type="entry name" value="PKS_assoc"/>
</dbReference>
<evidence type="ECO:0000256" key="5">
    <source>
        <dbReference type="ARBA" id="ARBA00023268"/>
    </source>
</evidence>
<dbReference type="FunFam" id="3.30.70.250:FF:000003">
    <property type="entry name" value="Polyketide beta-ketoacyl synthase Pks3"/>
    <property type="match status" value="1"/>
</dbReference>
<dbReference type="SMART" id="SM00822">
    <property type="entry name" value="PKS_KR"/>
    <property type="match status" value="1"/>
</dbReference>
<dbReference type="GO" id="GO:0031177">
    <property type="term" value="F:phosphopantetheine binding"/>
    <property type="evidence" value="ECO:0007669"/>
    <property type="project" value="InterPro"/>
</dbReference>
<evidence type="ECO:0000259" key="7">
    <source>
        <dbReference type="PROSITE" id="PS50075"/>
    </source>
</evidence>
<dbReference type="Gene3D" id="1.10.1200.10">
    <property type="entry name" value="ACP-like"/>
    <property type="match status" value="1"/>
</dbReference>
<dbReference type="InterPro" id="IPR036736">
    <property type="entry name" value="ACP-like_sf"/>
</dbReference>
<dbReference type="InterPro" id="IPR049551">
    <property type="entry name" value="PKS_DH_C"/>
</dbReference>
<keyword evidence="4" id="KW-0521">NADP</keyword>
<dbReference type="Proteomes" id="UP000466396">
    <property type="component" value="Chromosome"/>
</dbReference>
<dbReference type="SUPFAM" id="SSF51735">
    <property type="entry name" value="NAD(P)-binding Rossmann-fold domains"/>
    <property type="match status" value="3"/>
</dbReference>
<dbReference type="InterPro" id="IPR020843">
    <property type="entry name" value="ER"/>
</dbReference>
<dbReference type="Pfam" id="PF00550">
    <property type="entry name" value="PP-binding"/>
    <property type="match status" value="1"/>
</dbReference>
<dbReference type="NCBIfam" id="NF041183">
    <property type="entry name" value="Pks2_ls1_myc"/>
    <property type="match status" value="1"/>
</dbReference>
<dbReference type="Pfam" id="PF08659">
    <property type="entry name" value="KR"/>
    <property type="match status" value="1"/>
</dbReference>
<dbReference type="Pfam" id="PF16197">
    <property type="entry name" value="KAsynt_C_assoc"/>
    <property type="match status" value="1"/>
</dbReference>
<sequence>MIPGRTVPNREDDLVDRTHVTPVAVIGMACRLPHGIDSPDAFWEALLRGDDLITEIPADRWDADEFYDPQPGVTGRSVSRWGGFLEDVGAFDPEFFGISDREAIAIDPQHRLLMQTSWEAVEHAGIAPESLSGSLTGVYVGVCHHDYAFVTSDAGALDDAYAFTGTAFSMASGRVSYSMGLRGPAMTVDTACSSSLLAVHMACRSLHEGESNLALAGGCMVMLAPHTFNSASAQGMLSATGRCRTFDVAADGFVRSEGCAVVALKRLPDALRDGDRILAVLRGTATNQDGHTDNISTPSMDAQVVAYRAALAAAGVDAHTIGMVEAHGTGTPVGDPIEFGGLARVYGTDGTPCALASAKSNLGHTEAAAGAVGIIKAILSLQHGVVPPMLHHTRLPDELAQIETGLFVPQEITPWPGRNAAAPRRAAVSSYGMSGSNVHAILEQAPEPVAARTATAPLGPAVGVFALSATSAEALRQTARRLADWVQNRADSVALSDLAYTLARRRGHRPVRTAVIAAGHTELVERLREVAAGDTPFQTAVGHDDRGPVWVFSGQGSQWAAMGADLLANEPVFAATVAAAEPLIAAESGYSVTEAMTAPRTVTRIDRVQPTVFTMQVALATTMKSYGVAPGAVIGHSLGEVAAAVVAGALSLEDGARVICRRSRLCTRIAGIGAMAAVELPAQQVREELTRRAANDVVIAVVASPQSTVIGGATQAVRDLVEAWEARDVMAREVAVDVASHTPHVDPILDELSRVLADVAPMTPQIPYYSATLFDPRERPTCDARYWVDNLRHAVRFSAAVRAALEDGYRVFGELSPHPLLTRAVEQTATSLDIPVAAVAGMRRDQRLPHGLRGLVADLHGAGAAVDFSVLYPRGRLVDAPLPAWTSRRLLLEPDSTGRRAGATTPNTVVEHPLLGSHVQLMEEPERHAWRAELGTATLPWLGDHQIHDVAALPGAAYCEMALAAARTVLGERSEVRDIRFEQMLLLDEESPVGVVASVQAPGRATFDVETLRQGERVRRATAMLCAIDDPHQPPARDIDALRTAHPCRLGGDELRKWFDTRGVRFGPAFTGLAAAYRSEGAIDAVLAEVDLPSAIRTQQSGYHVHPALLDACFQSVAAHPAVPEAGGVGYGGLLLPLGVRRLRAYASTRNARYCLTTVTACGANVEADIDVMDEHGTVVLVVRGLQMGTGCSASADQDRLLRDRLLTIEWQRRELPEADTPAAGKWLLIGTSDAAEPSMTELTDALRVHGAECLTMRWPRRADPATSAERLRGRLEAGGLNGVVILAGPPNRAGGGPRPGFLGSESVRHLVRITRELADIGGQAPRLYVVTRGAQTVLADDCPNLEQAGLRGLLRVIGAEHPHLRPTQIDLDEPTGAERLTRQLLAGSEEDETAWRNNEWYTARLCPAPLGAEERRTRVVSYGRDGMRMQIRTRGDLQTMELVAFERVSPGPGQIEVAVTASSINFADVLGVFGKYHTFGPLPGLGTDFAGVVTAVGPDVTGLQVGDRVGGLSAKGCWATFVLCDARLAAKIPAGLTDAQAAAVTTASATAWYGLHDLARVKTGDKVLIHSATGGVGQAAIAIARRAGAEIFTTAGSPKRRQMLRDMGIEHVYDSRSIEFAERIRRDTDGEGVDIVLNSLTGAAQRAGVDLLNFGGRFVEIGKRDIYDDTRLGLSPFRRNLAFFALDLWLMSITHPDAFHDLLSTVYRLTAEGALPIPESTHYPLAEAATAIRVMSAAEHTGKLILDIPQTGHSSVVTPPEWVRVFRPDGAYIITGGLGGLGLFLAETMAGAGAGRIVLNSRSAPNQKVLETIELIRSTGSDIAVECGDIALADTAARLVAAATATGLPLRGVLHAAAVVEDATLANITEELIERDWAPKVHGAWNLHQAAASAPLDWFCSFSSAAALLGSPGQGAYAAANSWLDSFARWRRTQGLPATVIAWGAWAEIGRGAGLAESGDTTMITPDEGAYAFEALLRHTRVYSGYAPLVGSPWLTALAQRSRFADAFGSTERADHSKFRAELSELPLDEWPTHLRRMISEHVSLILRRTVDPDRPLSHYGLDSLGNLELRTRIETETGIRIHSTDITTVRGLAERMCETLAATENATATM</sequence>
<dbReference type="InterPro" id="IPR013154">
    <property type="entry name" value="ADH-like_N"/>
</dbReference>
<dbReference type="InterPro" id="IPR001227">
    <property type="entry name" value="Ac_transferase_dom_sf"/>
</dbReference>
<dbReference type="Gene3D" id="3.30.70.250">
    <property type="entry name" value="Malonyl-CoA ACP transacylase, ACP-binding"/>
    <property type="match status" value="1"/>
</dbReference>
<dbReference type="GO" id="GO:0005886">
    <property type="term" value="C:plasma membrane"/>
    <property type="evidence" value="ECO:0007669"/>
    <property type="project" value="TreeGrafter"/>
</dbReference>
<evidence type="ECO:0000313" key="10">
    <source>
        <dbReference type="EMBL" id="BBX96108.1"/>
    </source>
</evidence>
<reference evidence="10 11" key="1">
    <citation type="journal article" date="2019" name="Emerg. Microbes Infect.">
        <title>Comprehensive subspecies identification of 175 nontuberculous mycobacteria species based on 7547 genomic profiles.</title>
        <authorList>
            <person name="Matsumoto Y."/>
            <person name="Kinjo T."/>
            <person name="Motooka D."/>
            <person name="Nabeya D."/>
            <person name="Jung N."/>
            <person name="Uechi K."/>
            <person name="Horii T."/>
            <person name="Iida T."/>
            <person name="Fujita J."/>
            <person name="Nakamura S."/>
        </authorList>
    </citation>
    <scope>NUCLEOTIDE SEQUENCE [LARGE SCALE GENOMIC DNA]</scope>
    <source>
        <strain evidence="10 11">JCM 15657</strain>
    </source>
</reference>
<evidence type="ECO:0000259" key="9">
    <source>
        <dbReference type="PROSITE" id="PS52019"/>
    </source>
</evidence>
<dbReference type="SMART" id="SM00826">
    <property type="entry name" value="PKS_DH"/>
    <property type="match status" value="1"/>
</dbReference>
<keyword evidence="2" id="KW-0597">Phosphoprotein</keyword>
<protein>
    <submittedName>
        <fullName evidence="10">Mycocerosic acid synthase-like polyketide synthase</fullName>
    </submittedName>
</protein>
<dbReference type="SUPFAM" id="SSF50129">
    <property type="entry name" value="GroES-like"/>
    <property type="match status" value="1"/>
</dbReference>
<keyword evidence="1" id="KW-0596">Phosphopantetheine</keyword>
<dbReference type="SMART" id="SM00829">
    <property type="entry name" value="PKS_ER"/>
    <property type="match status" value="1"/>
</dbReference>
<dbReference type="GO" id="GO:0004315">
    <property type="term" value="F:3-oxoacyl-[acyl-carrier-protein] synthase activity"/>
    <property type="evidence" value="ECO:0007669"/>
    <property type="project" value="InterPro"/>
</dbReference>
<dbReference type="InterPro" id="IPR016039">
    <property type="entry name" value="Thiolase-like"/>
</dbReference>
<dbReference type="InterPro" id="IPR042104">
    <property type="entry name" value="PKS_dehydratase_sf"/>
</dbReference>
<dbReference type="FunFam" id="3.40.50.720:FF:000209">
    <property type="entry name" value="Polyketide synthase Pks12"/>
    <property type="match status" value="1"/>
</dbReference>
<dbReference type="Pfam" id="PF14765">
    <property type="entry name" value="PS-DH"/>
    <property type="match status" value="1"/>
</dbReference>
<dbReference type="InterPro" id="IPR049900">
    <property type="entry name" value="PKS_mFAS_DH"/>
</dbReference>
<dbReference type="InterPro" id="IPR057326">
    <property type="entry name" value="KR_dom"/>
</dbReference>
<evidence type="ECO:0000256" key="1">
    <source>
        <dbReference type="ARBA" id="ARBA00022450"/>
    </source>
</evidence>
<evidence type="ECO:0000256" key="6">
    <source>
        <dbReference type="PROSITE-ProRule" id="PRU01363"/>
    </source>
</evidence>
<dbReference type="InterPro" id="IPR014030">
    <property type="entry name" value="Ketoacyl_synth_N"/>
</dbReference>
<dbReference type="GO" id="GO:0006633">
    <property type="term" value="P:fatty acid biosynthetic process"/>
    <property type="evidence" value="ECO:0007669"/>
    <property type="project" value="InterPro"/>
</dbReference>
<dbReference type="SUPFAM" id="SSF47336">
    <property type="entry name" value="ACP-like"/>
    <property type="match status" value="1"/>
</dbReference>
<dbReference type="EMBL" id="AP022581">
    <property type="protein sequence ID" value="BBX96108.1"/>
    <property type="molecule type" value="Genomic_DNA"/>
</dbReference>
<dbReference type="InterPro" id="IPR049552">
    <property type="entry name" value="PKS_DH_N"/>
</dbReference>
<dbReference type="PROSITE" id="PS50075">
    <property type="entry name" value="CARRIER"/>
    <property type="match status" value="1"/>
</dbReference>
<dbReference type="Pfam" id="PF08240">
    <property type="entry name" value="ADH_N"/>
    <property type="match status" value="1"/>
</dbReference>
<feature type="domain" description="Ketosynthase family 3 (KS3)" evidence="8">
    <location>
        <begin position="20"/>
        <end position="444"/>
    </location>
</feature>
<dbReference type="SMART" id="SM00825">
    <property type="entry name" value="PKS_KS"/>
    <property type="match status" value="1"/>
</dbReference>
<dbReference type="Gene3D" id="3.40.50.720">
    <property type="entry name" value="NAD(P)-binding Rossmann-like Domain"/>
    <property type="match status" value="3"/>
</dbReference>
<dbReference type="Pfam" id="PF00109">
    <property type="entry name" value="ketoacyl-synt"/>
    <property type="match status" value="1"/>
</dbReference>
<dbReference type="GO" id="GO:0016491">
    <property type="term" value="F:oxidoreductase activity"/>
    <property type="evidence" value="ECO:0007669"/>
    <property type="project" value="InterPro"/>
</dbReference>
<dbReference type="GO" id="GO:0005737">
    <property type="term" value="C:cytoplasm"/>
    <property type="evidence" value="ECO:0007669"/>
    <property type="project" value="TreeGrafter"/>
</dbReference>
<keyword evidence="5" id="KW-0511">Multifunctional enzyme</keyword>
<dbReference type="SUPFAM" id="SSF53901">
    <property type="entry name" value="Thiolase-like"/>
    <property type="match status" value="1"/>
</dbReference>
<dbReference type="InterPro" id="IPR016036">
    <property type="entry name" value="Malonyl_transacylase_ACP-bd"/>
</dbReference>
<evidence type="ECO:0000259" key="8">
    <source>
        <dbReference type="PROSITE" id="PS52004"/>
    </source>
</evidence>
<dbReference type="InterPro" id="IPR050091">
    <property type="entry name" value="PKS_NRPS_Biosynth_Enz"/>
</dbReference>
<dbReference type="InterPro" id="IPR020806">
    <property type="entry name" value="PKS_PP-bd"/>
</dbReference>
<feature type="domain" description="Carrier" evidence="7">
    <location>
        <begin position="2030"/>
        <end position="2112"/>
    </location>
</feature>
<dbReference type="Pfam" id="PF13602">
    <property type="entry name" value="ADH_zinc_N_2"/>
    <property type="match status" value="1"/>
</dbReference>
<dbReference type="CDD" id="cd05195">
    <property type="entry name" value="enoyl_red"/>
    <property type="match status" value="1"/>
</dbReference>
<feature type="active site" description="Proton acceptor; for dehydratase activity" evidence="6">
    <location>
        <position position="945"/>
    </location>
</feature>
<dbReference type="Pfam" id="PF02801">
    <property type="entry name" value="Ketoacyl-synt_C"/>
    <property type="match status" value="1"/>
</dbReference>